<dbReference type="HOGENOM" id="CLU_079959_1_0_2"/>
<keyword evidence="2" id="KW-1185">Reference proteome</keyword>
<dbReference type="SUPFAM" id="SSF52540">
    <property type="entry name" value="P-loop containing nucleoside triphosphate hydrolases"/>
    <property type="match status" value="1"/>
</dbReference>
<dbReference type="OrthoDB" id="31096at2157"/>
<dbReference type="Proteomes" id="UP000027093">
    <property type="component" value="Chromosome"/>
</dbReference>
<dbReference type="GO" id="GO:0016301">
    <property type="term" value="F:kinase activity"/>
    <property type="evidence" value="ECO:0007669"/>
    <property type="project" value="UniProtKB-KW"/>
</dbReference>
<dbReference type="KEGG" id="nvn:NVIE_013860"/>
<dbReference type="EMBL" id="CP007536">
    <property type="protein sequence ID" value="AIC15625.1"/>
    <property type="molecule type" value="Genomic_DNA"/>
</dbReference>
<name>A0A060HK11_9ARCH</name>
<dbReference type="AlphaFoldDB" id="A0A060HK11"/>
<proteinExistence type="predicted"/>
<dbReference type="GeneID" id="74946649"/>
<dbReference type="RefSeq" id="WP_075054595.1">
    <property type="nucleotide sequence ID" value="NZ_CP007536.1"/>
</dbReference>
<dbReference type="Gene3D" id="3.40.50.300">
    <property type="entry name" value="P-loop containing nucleotide triphosphate hydrolases"/>
    <property type="match status" value="1"/>
</dbReference>
<organism evidence="1 2">
    <name type="scientific">Nitrososphaera viennensis EN76</name>
    <dbReference type="NCBI Taxonomy" id="926571"/>
    <lineage>
        <taxon>Archaea</taxon>
        <taxon>Nitrososphaerota</taxon>
        <taxon>Nitrososphaeria</taxon>
        <taxon>Nitrososphaerales</taxon>
        <taxon>Nitrososphaeraceae</taxon>
        <taxon>Nitrososphaera</taxon>
    </lineage>
</organism>
<evidence type="ECO:0000313" key="2">
    <source>
        <dbReference type="Proteomes" id="UP000027093"/>
    </source>
</evidence>
<keyword evidence="1" id="KW-0808">Transferase</keyword>
<dbReference type="Pfam" id="PF13189">
    <property type="entry name" value="Cytidylate_kin2"/>
    <property type="match status" value="1"/>
</dbReference>
<reference evidence="1 2" key="1">
    <citation type="journal article" date="2014" name="Int. J. Syst. Evol. Microbiol.">
        <title>Nitrososphaera viennensis gen. nov., sp. nov., an aerobic and mesophilic, ammonia-oxidizing archaeon from soil and a member of the archaeal phylum Thaumarchaeota.</title>
        <authorList>
            <person name="Stieglmeier M."/>
            <person name="Klingl A."/>
            <person name="Alves R.J."/>
            <person name="Rittmann S.K."/>
            <person name="Melcher M."/>
            <person name="Leisch N."/>
            <person name="Schleper C."/>
        </authorList>
    </citation>
    <scope>NUCLEOTIDE SEQUENCE [LARGE SCALE GENOMIC DNA]</scope>
    <source>
        <strain evidence="1">EN76</strain>
    </source>
</reference>
<protein>
    <submittedName>
        <fullName evidence="1">Putative cytidylate kinase</fullName>
    </submittedName>
</protein>
<accession>A0A060HK11</accession>
<evidence type="ECO:0000313" key="1">
    <source>
        <dbReference type="EMBL" id="AIC15625.1"/>
    </source>
</evidence>
<keyword evidence="1" id="KW-0418">Kinase</keyword>
<gene>
    <name evidence="1" type="ORF">NVIE_013860</name>
</gene>
<dbReference type="InterPro" id="IPR027417">
    <property type="entry name" value="P-loop_NTPase"/>
</dbReference>
<dbReference type="STRING" id="926571.NVIE_013860"/>
<sequence length="197" mass="22284">MATTAKKPSIVISGWPAVGKTTIAGELAKEFGLTMYNGGDILKMLAREKGYSTDTAKSDWWDTPEAKMFMQERKRDPTFDKRVDKKLEEILKTESAVITSYTLPWLVNDGRIIKFWLKGSAHSRAKRMANRDGIAVAEAEKIVNLRDNENIKIYKNLYGFTFGEDLSVFDYALNTDLLSLDALIEVAKLIVRRQVGR</sequence>